<accession>A0A9X4SHJ7</accession>
<gene>
    <name evidence="1" type="ORF">A6A20_02765</name>
</gene>
<dbReference type="AlphaFoldDB" id="A0A9X4SHJ7"/>
<sequence length="170" mass="20054">MLATEIFNTDNFSELELSDLMTKEVRCLDVLDGVLLNDFYLVNRMIGDLDDLLNSVDNINYFFYANNLDEEEKTEIFLKDLLAVIYAKVCEKKKETPQYKSYYEGVYQLVESVFNKDERYFEIDAQAIKDLIMGFEEILLSNINKPIKKVYLYMIYQLRSILLDVDNVKE</sequence>
<reference evidence="1" key="1">
    <citation type="submission" date="2016-03" db="EMBL/GenBank/DDBJ databases">
        <title>Co-evolution between Pasteurellaceae and their hosts.</title>
        <authorList>
            <person name="Hansen M.J."/>
            <person name="Bojesen A.M."/>
            <person name="Planet P."/>
        </authorList>
    </citation>
    <scope>NUCLEOTIDE SEQUENCE</scope>
    <source>
        <strain evidence="1">146/S8/89</strain>
    </source>
</reference>
<protein>
    <submittedName>
        <fullName evidence="1">Uncharacterized protein</fullName>
    </submittedName>
</protein>
<organism evidence="1 2">
    <name type="scientific">Volucribacter amazonae</name>
    <dbReference type="NCBI Taxonomy" id="256731"/>
    <lineage>
        <taxon>Bacteria</taxon>
        <taxon>Pseudomonadati</taxon>
        <taxon>Pseudomonadota</taxon>
        <taxon>Gammaproteobacteria</taxon>
        <taxon>Pasteurellales</taxon>
        <taxon>Pasteurellaceae</taxon>
        <taxon>Volucribacter</taxon>
    </lineage>
</organism>
<comment type="caution">
    <text evidence="1">The sequence shown here is derived from an EMBL/GenBank/DDBJ whole genome shotgun (WGS) entry which is preliminary data.</text>
</comment>
<name>A0A9X4SHJ7_9PAST</name>
<dbReference type="Proteomes" id="UP001155500">
    <property type="component" value="Unassembled WGS sequence"/>
</dbReference>
<dbReference type="RefSeq" id="WP_279572042.1">
    <property type="nucleotide sequence ID" value="NZ_LWID01000001.1"/>
</dbReference>
<evidence type="ECO:0000313" key="2">
    <source>
        <dbReference type="Proteomes" id="UP001155500"/>
    </source>
</evidence>
<proteinExistence type="predicted"/>
<evidence type="ECO:0000313" key="1">
    <source>
        <dbReference type="EMBL" id="MDG6894570.1"/>
    </source>
</evidence>
<keyword evidence="2" id="KW-1185">Reference proteome</keyword>
<dbReference type="EMBL" id="LWID01000001">
    <property type="protein sequence ID" value="MDG6894570.1"/>
    <property type="molecule type" value="Genomic_DNA"/>
</dbReference>